<comment type="catalytic activity">
    <reaction evidence="7 8">
        <text>adenosine(34) in tRNA + H2O + H(+) = inosine(34) in tRNA + NH4(+)</text>
        <dbReference type="Rhea" id="RHEA:43168"/>
        <dbReference type="Rhea" id="RHEA-COMP:10373"/>
        <dbReference type="Rhea" id="RHEA-COMP:10374"/>
        <dbReference type="ChEBI" id="CHEBI:15377"/>
        <dbReference type="ChEBI" id="CHEBI:15378"/>
        <dbReference type="ChEBI" id="CHEBI:28938"/>
        <dbReference type="ChEBI" id="CHEBI:74411"/>
        <dbReference type="ChEBI" id="CHEBI:82852"/>
        <dbReference type="EC" id="3.5.4.33"/>
    </reaction>
</comment>
<dbReference type="Proteomes" id="UP000321089">
    <property type="component" value="Unassembled WGS sequence"/>
</dbReference>
<dbReference type="EC" id="3.5.4.33" evidence="8"/>
<dbReference type="CDD" id="cd01285">
    <property type="entry name" value="nucleoside_deaminase"/>
    <property type="match status" value="1"/>
</dbReference>
<dbReference type="Gene3D" id="3.40.140.10">
    <property type="entry name" value="Cytidine Deaminase, domain 2"/>
    <property type="match status" value="1"/>
</dbReference>
<evidence type="ECO:0000256" key="8">
    <source>
        <dbReference type="HAMAP-Rule" id="MF_00972"/>
    </source>
</evidence>
<keyword evidence="4 8" id="KW-0479">Metal-binding</keyword>
<dbReference type="InterPro" id="IPR016193">
    <property type="entry name" value="Cytidine_deaminase-like"/>
</dbReference>
<keyword evidence="6 8" id="KW-0862">Zinc</keyword>
<dbReference type="InterPro" id="IPR028883">
    <property type="entry name" value="tRNA_aden_deaminase"/>
</dbReference>
<dbReference type="PROSITE" id="PS51747">
    <property type="entry name" value="CYT_DCMP_DEAMINASES_2"/>
    <property type="match status" value="1"/>
</dbReference>
<comment type="cofactor">
    <cofactor evidence="8">
        <name>Zn(2+)</name>
        <dbReference type="ChEBI" id="CHEBI:29105"/>
    </cofactor>
    <text evidence="8">Binds 1 zinc ion per subunit.</text>
</comment>
<evidence type="ECO:0000313" key="11">
    <source>
        <dbReference type="Proteomes" id="UP000321089"/>
    </source>
</evidence>
<comment type="subunit">
    <text evidence="2 8">Homodimer.</text>
</comment>
<dbReference type="RefSeq" id="WP_146868302.1">
    <property type="nucleotide sequence ID" value="NZ_BKBC01000017.1"/>
</dbReference>
<dbReference type="GO" id="GO:0052717">
    <property type="term" value="F:tRNA-specific adenosine-34 deaminase activity"/>
    <property type="evidence" value="ECO:0007669"/>
    <property type="project" value="UniProtKB-UniRule"/>
</dbReference>
<dbReference type="PANTHER" id="PTHR11079">
    <property type="entry name" value="CYTOSINE DEAMINASE FAMILY MEMBER"/>
    <property type="match status" value="1"/>
</dbReference>
<protein>
    <recommendedName>
        <fullName evidence="8">tRNA-specific adenosine deaminase</fullName>
        <ecNumber evidence="8">3.5.4.33</ecNumber>
    </recommendedName>
</protein>
<dbReference type="GO" id="GO:0002100">
    <property type="term" value="P:tRNA wobble adenosine to inosine editing"/>
    <property type="evidence" value="ECO:0007669"/>
    <property type="project" value="UniProtKB-UniRule"/>
</dbReference>
<dbReference type="PROSITE" id="PS00903">
    <property type="entry name" value="CYT_DCMP_DEAMINASES_1"/>
    <property type="match status" value="1"/>
</dbReference>
<evidence type="ECO:0000259" key="9">
    <source>
        <dbReference type="PROSITE" id="PS51747"/>
    </source>
</evidence>
<evidence type="ECO:0000256" key="6">
    <source>
        <dbReference type="ARBA" id="ARBA00022833"/>
    </source>
</evidence>
<name>A0A512TLT5_CLOBU</name>
<evidence type="ECO:0000256" key="4">
    <source>
        <dbReference type="ARBA" id="ARBA00022723"/>
    </source>
</evidence>
<dbReference type="PANTHER" id="PTHR11079:SF202">
    <property type="entry name" value="TRNA-SPECIFIC ADENOSINE DEAMINASE"/>
    <property type="match status" value="1"/>
</dbReference>
<feature type="binding site" evidence="8">
    <location>
        <position position="49"/>
    </location>
    <ligand>
        <name>Zn(2+)</name>
        <dbReference type="ChEBI" id="CHEBI:29105"/>
        <note>catalytic</note>
    </ligand>
</feature>
<reference evidence="10 11" key="1">
    <citation type="submission" date="2019-07" db="EMBL/GenBank/DDBJ databases">
        <title>Whole genome shotgun sequence of Clostridium butyricum NBRC 3858.</title>
        <authorList>
            <person name="Hosoyama A."/>
            <person name="Uohara A."/>
            <person name="Ohji S."/>
            <person name="Ichikawa N."/>
        </authorList>
    </citation>
    <scope>NUCLEOTIDE SEQUENCE [LARGE SCALE GENOMIC DNA]</scope>
    <source>
        <strain evidence="10 11">NBRC 3858</strain>
    </source>
</reference>
<feature type="binding site" evidence="8">
    <location>
        <position position="79"/>
    </location>
    <ligand>
        <name>Zn(2+)</name>
        <dbReference type="ChEBI" id="CHEBI:29105"/>
        <note>catalytic</note>
    </ligand>
</feature>
<dbReference type="SUPFAM" id="SSF53927">
    <property type="entry name" value="Cytidine deaminase-like"/>
    <property type="match status" value="1"/>
</dbReference>
<gene>
    <name evidence="8 10" type="primary">tadA</name>
    <name evidence="10" type="ORF">CBU02nite_16190</name>
</gene>
<dbReference type="HAMAP" id="MF_00972">
    <property type="entry name" value="tRNA_aden_deaminase"/>
    <property type="match status" value="1"/>
</dbReference>
<dbReference type="AlphaFoldDB" id="A0A512TLT5"/>
<evidence type="ECO:0000256" key="5">
    <source>
        <dbReference type="ARBA" id="ARBA00022801"/>
    </source>
</evidence>
<keyword evidence="3 8" id="KW-0819">tRNA processing</keyword>
<keyword evidence="5 8" id="KW-0378">Hydrolase</keyword>
<dbReference type="InterPro" id="IPR002125">
    <property type="entry name" value="CMP_dCMP_dom"/>
</dbReference>
<evidence type="ECO:0000256" key="1">
    <source>
        <dbReference type="ARBA" id="ARBA00010669"/>
    </source>
</evidence>
<feature type="domain" description="CMP/dCMP-type deaminase" evidence="9">
    <location>
        <begin position="1"/>
        <end position="120"/>
    </location>
</feature>
<comment type="caution">
    <text evidence="10">The sequence shown here is derived from an EMBL/GenBank/DDBJ whole genome shotgun (WGS) entry which is preliminary data.</text>
</comment>
<evidence type="ECO:0000256" key="3">
    <source>
        <dbReference type="ARBA" id="ARBA00022694"/>
    </source>
</evidence>
<evidence type="ECO:0000256" key="7">
    <source>
        <dbReference type="ARBA" id="ARBA00048045"/>
    </source>
</evidence>
<dbReference type="EMBL" id="BKBC01000017">
    <property type="protein sequence ID" value="GEQ21113.1"/>
    <property type="molecule type" value="Genomic_DNA"/>
</dbReference>
<dbReference type="GO" id="GO:0008270">
    <property type="term" value="F:zinc ion binding"/>
    <property type="evidence" value="ECO:0007669"/>
    <property type="project" value="UniProtKB-UniRule"/>
</dbReference>
<feature type="active site" description="Proton donor" evidence="8">
    <location>
        <position position="51"/>
    </location>
</feature>
<proteinExistence type="inferred from homology"/>
<evidence type="ECO:0000313" key="10">
    <source>
        <dbReference type="EMBL" id="GEQ21113.1"/>
    </source>
</evidence>
<comment type="function">
    <text evidence="8">Catalyzes the deamination of adenosine to inosine at the wobble position 34 of tRNA(Arg2).</text>
</comment>
<sequence length="152" mass="17075">MNFIDEAKAEAIKAYDKGEIPVGAVIVKDEVIIGRGYNLKETLNDVTAHAEILAIKEASNKIGDWRLDGAEMYVTLEPCPMCASAIVQSRISKVYIGTFNKDMGACGSVISLLDSRRLNSFVDVKWLYDEKCSEILMRFFEENRNKNKAIKF</sequence>
<dbReference type="Pfam" id="PF00383">
    <property type="entry name" value="dCMP_cyt_deam_1"/>
    <property type="match status" value="1"/>
</dbReference>
<feature type="binding site" evidence="8">
    <location>
        <position position="82"/>
    </location>
    <ligand>
        <name>Zn(2+)</name>
        <dbReference type="ChEBI" id="CHEBI:29105"/>
        <note>catalytic</note>
    </ligand>
</feature>
<dbReference type="InterPro" id="IPR016192">
    <property type="entry name" value="APOBEC/CMP_deaminase_Zn-bd"/>
</dbReference>
<accession>A0A512TLT5</accession>
<organism evidence="10 11">
    <name type="scientific">Clostridium butyricum</name>
    <dbReference type="NCBI Taxonomy" id="1492"/>
    <lineage>
        <taxon>Bacteria</taxon>
        <taxon>Bacillati</taxon>
        <taxon>Bacillota</taxon>
        <taxon>Clostridia</taxon>
        <taxon>Eubacteriales</taxon>
        <taxon>Clostridiaceae</taxon>
        <taxon>Clostridium</taxon>
    </lineage>
</organism>
<comment type="similarity">
    <text evidence="1">Belongs to the cytidine and deoxycytidylate deaminase family. ADAT2 subfamily.</text>
</comment>
<evidence type="ECO:0000256" key="2">
    <source>
        <dbReference type="ARBA" id="ARBA00011738"/>
    </source>
</evidence>